<dbReference type="SMART" id="SM00062">
    <property type="entry name" value="PBPb"/>
    <property type="match status" value="1"/>
</dbReference>
<dbReference type="SUPFAM" id="SSF53850">
    <property type="entry name" value="Periplasmic binding protein-like II"/>
    <property type="match status" value="1"/>
</dbReference>
<gene>
    <name evidence="6" type="primary">gltI_7</name>
    <name evidence="6" type="ORF">VVAX_05881</name>
</gene>
<dbReference type="AlphaFoldDB" id="A0A679JTD9"/>
<protein>
    <submittedName>
        <fullName evidence="6">Glutamate/aspartate import solute-binding protein</fullName>
    </submittedName>
</protein>
<dbReference type="CDD" id="cd13688">
    <property type="entry name" value="PBP2_GltI_DEBP"/>
    <property type="match status" value="1"/>
</dbReference>
<accession>A0A679JTD9</accession>
<dbReference type="Gene3D" id="3.40.190.10">
    <property type="entry name" value="Periplasmic binding protein-like II"/>
    <property type="match status" value="2"/>
</dbReference>
<dbReference type="RefSeq" id="WP_339093557.1">
    <property type="nucleotide sequence ID" value="NZ_LR743508.1"/>
</dbReference>
<dbReference type="GO" id="GO:0030288">
    <property type="term" value="C:outer membrane-bounded periplasmic space"/>
    <property type="evidence" value="ECO:0007669"/>
    <property type="project" value="TreeGrafter"/>
</dbReference>
<dbReference type="GO" id="GO:0005576">
    <property type="term" value="C:extracellular region"/>
    <property type="evidence" value="ECO:0007669"/>
    <property type="project" value="TreeGrafter"/>
</dbReference>
<comment type="similarity">
    <text evidence="1">Belongs to the bacterial solute-binding protein 3 family.</text>
</comment>
<proteinExistence type="inferred from homology"/>
<evidence type="ECO:0000313" key="6">
    <source>
        <dbReference type="EMBL" id="CAA2109610.1"/>
    </source>
</evidence>
<keyword evidence="3 4" id="KW-0732">Signal</keyword>
<organism evidence="6">
    <name type="scientific">Variovorax paradoxus</name>
    <dbReference type="NCBI Taxonomy" id="34073"/>
    <lineage>
        <taxon>Bacteria</taxon>
        <taxon>Pseudomonadati</taxon>
        <taxon>Pseudomonadota</taxon>
        <taxon>Betaproteobacteria</taxon>
        <taxon>Burkholderiales</taxon>
        <taxon>Comamonadaceae</taxon>
        <taxon>Variovorax</taxon>
    </lineage>
</organism>
<keyword evidence="2" id="KW-0813">Transport</keyword>
<evidence type="ECO:0000256" key="4">
    <source>
        <dbReference type="SAM" id="SignalP"/>
    </source>
</evidence>
<feature type="chain" id="PRO_5025519162" evidence="4">
    <location>
        <begin position="26"/>
        <end position="304"/>
    </location>
</feature>
<dbReference type="InterPro" id="IPR051455">
    <property type="entry name" value="Bact_solute-bind_prot3"/>
</dbReference>
<evidence type="ECO:0000256" key="2">
    <source>
        <dbReference type="ARBA" id="ARBA00022448"/>
    </source>
</evidence>
<feature type="domain" description="Solute-binding protein family 3/N-terminal" evidence="5">
    <location>
        <begin position="40"/>
        <end position="272"/>
    </location>
</feature>
<dbReference type="PANTHER" id="PTHR30085:SF2">
    <property type="entry name" value="GLUTAMATE_ASPARTATE IMPORT SOLUTE-BINDING PROTEIN"/>
    <property type="match status" value="1"/>
</dbReference>
<feature type="signal peptide" evidence="4">
    <location>
        <begin position="1"/>
        <end position="25"/>
    </location>
</feature>
<dbReference type="InterPro" id="IPR001638">
    <property type="entry name" value="Solute-binding_3/MltF_N"/>
</dbReference>
<evidence type="ECO:0000256" key="1">
    <source>
        <dbReference type="ARBA" id="ARBA00010333"/>
    </source>
</evidence>
<reference evidence="6" key="1">
    <citation type="submission" date="2019-12" db="EMBL/GenBank/DDBJ databases">
        <authorList>
            <person name="Cremers G."/>
        </authorList>
    </citation>
    <scope>NUCLEOTIDE SEQUENCE</scope>
    <source>
        <strain evidence="6">Vvax</strain>
    </source>
</reference>
<name>A0A679JTD9_VARPD</name>
<evidence type="ECO:0000256" key="3">
    <source>
        <dbReference type="ARBA" id="ARBA00022729"/>
    </source>
</evidence>
<dbReference type="PANTHER" id="PTHR30085">
    <property type="entry name" value="AMINO ACID ABC TRANSPORTER PERMEASE"/>
    <property type="match status" value="1"/>
</dbReference>
<evidence type="ECO:0000259" key="5">
    <source>
        <dbReference type="SMART" id="SM00062"/>
    </source>
</evidence>
<dbReference type="GO" id="GO:0006865">
    <property type="term" value="P:amino acid transport"/>
    <property type="evidence" value="ECO:0007669"/>
    <property type="project" value="TreeGrafter"/>
</dbReference>
<dbReference type="EMBL" id="LR743508">
    <property type="protein sequence ID" value="CAA2109610.1"/>
    <property type="molecule type" value="Genomic_DNA"/>
</dbReference>
<sequence>MKSSLPHLVIAATAALAFASLGANAAELTGRLKTIKERNTITVAYRESSIPFSYLGGNGQPIGYAQDICQKIVEDVKAAIGSPDLVVKRQAVTSQNRIPLIQNGTIDLECGTTVNNPERQALVSFSTTYFVVGTKFVSRKADRLATLQDLKGKTVVATTGSNTVMRLRGIDRREGLNLNLIQAKDFSDSMLTFTSGRADAFFEDDINLVGQISFSLNPADFTLSTDTLSRDPYAVMLPRGEPEFKAVADKTIARLFASGEIRALYDKWFQSPIPPRGVNLRFPMSDALVKVIAKPTDSPNPSDY</sequence>
<dbReference type="Pfam" id="PF00497">
    <property type="entry name" value="SBP_bac_3"/>
    <property type="match status" value="1"/>
</dbReference>